<dbReference type="InterPro" id="IPR055220">
    <property type="entry name" value="SPRTN_ZBD"/>
</dbReference>
<feature type="region of interest" description="Disordered" evidence="1">
    <location>
        <begin position="195"/>
        <end position="229"/>
    </location>
</feature>
<dbReference type="eggNOG" id="KOG3931">
    <property type="taxonomic scope" value="Eukaryota"/>
</dbReference>
<dbReference type="OrthoDB" id="5236983at2759"/>
<sequence>MPLTDEDVAIHAISSFTSPSQKLLDTKAKIDHILASEDPFIDIHELFELYDVLYFRSLLLSRVEVSWSSRLTLCAGKSTDLAAMCSILYCMNAFTHTSLSQHLGSIHVAMMAQVMRTHIWQCDGPCKSQPPFFGLVKRNMNRPPGKSDTWWIKHVQECGGIFTKIAEPEMTKEQVGKLSGMKRAGLQKNKIDSWLSKSDPAADPKAKRRLSLASSEESHQRARQQQASCPICEDSVAVDKINAHLDAMHPP</sequence>
<evidence type="ECO:0000256" key="1">
    <source>
        <dbReference type="SAM" id="MobiDB-lite"/>
    </source>
</evidence>
<dbReference type="KEGG" id="pfj:MYCFIDRAFT_80758"/>
<dbReference type="InterPro" id="IPR044245">
    <property type="entry name" value="Spartan"/>
</dbReference>
<dbReference type="AlphaFoldDB" id="M2YKT4"/>
<protein>
    <recommendedName>
        <fullName evidence="2">Spartan-like zinc binding domain-containing protein</fullName>
    </recommendedName>
</protein>
<dbReference type="Pfam" id="PF22934">
    <property type="entry name" value="SPRTN_ZBD"/>
    <property type="match status" value="1"/>
</dbReference>
<dbReference type="GO" id="GO:0031593">
    <property type="term" value="F:polyubiquitin modification-dependent protein binding"/>
    <property type="evidence" value="ECO:0007669"/>
    <property type="project" value="TreeGrafter"/>
</dbReference>
<name>M2YKT4_PSEFD</name>
<dbReference type="PANTHER" id="PTHR21220:SF0">
    <property type="entry name" value="DNA-DEPENDENT METALLOPROTEASE SPRTN"/>
    <property type="match status" value="1"/>
</dbReference>
<dbReference type="GO" id="GO:0003697">
    <property type="term" value="F:single-stranded DNA binding"/>
    <property type="evidence" value="ECO:0007669"/>
    <property type="project" value="InterPro"/>
</dbReference>
<dbReference type="VEuPathDB" id="FungiDB:MYCFIDRAFT_80758"/>
<dbReference type="EMBL" id="KB446563">
    <property type="protein sequence ID" value="EME78335.1"/>
    <property type="molecule type" value="Genomic_DNA"/>
</dbReference>
<evidence type="ECO:0000259" key="2">
    <source>
        <dbReference type="Pfam" id="PF22934"/>
    </source>
</evidence>
<dbReference type="HOGENOM" id="CLU_1107517_0_0_1"/>
<accession>M2YKT4</accession>
<evidence type="ECO:0000313" key="4">
    <source>
        <dbReference type="Proteomes" id="UP000016932"/>
    </source>
</evidence>
<dbReference type="RefSeq" id="XP_007930730.1">
    <property type="nucleotide sequence ID" value="XM_007932539.1"/>
</dbReference>
<dbReference type="GO" id="GO:0005634">
    <property type="term" value="C:nucleus"/>
    <property type="evidence" value="ECO:0007669"/>
    <property type="project" value="TreeGrafter"/>
</dbReference>
<keyword evidence="4" id="KW-1185">Reference proteome</keyword>
<dbReference type="GO" id="GO:0004222">
    <property type="term" value="F:metalloendopeptidase activity"/>
    <property type="evidence" value="ECO:0007669"/>
    <property type="project" value="InterPro"/>
</dbReference>
<dbReference type="Proteomes" id="UP000016932">
    <property type="component" value="Unassembled WGS sequence"/>
</dbReference>
<dbReference type="GO" id="GO:0006974">
    <property type="term" value="P:DNA damage response"/>
    <property type="evidence" value="ECO:0007669"/>
    <property type="project" value="InterPro"/>
</dbReference>
<feature type="domain" description="Spartan-like zinc binding" evidence="2">
    <location>
        <begin position="117"/>
        <end position="164"/>
    </location>
</feature>
<dbReference type="GeneID" id="19341750"/>
<dbReference type="STRING" id="383855.M2YKT4"/>
<organism evidence="3 4">
    <name type="scientific">Pseudocercospora fijiensis (strain CIRAD86)</name>
    <name type="common">Black leaf streak disease fungus</name>
    <name type="synonym">Mycosphaerella fijiensis</name>
    <dbReference type="NCBI Taxonomy" id="383855"/>
    <lineage>
        <taxon>Eukaryota</taxon>
        <taxon>Fungi</taxon>
        <taxon>Dikarya</taxon>
        <taxon>Ascomycota</taxon>
        <taxon>Pezizomycotina</taxon>
        <taxon>Dothideomycetes</taxon>
        <taxon>Dothideomycetidae</taxon>
        <taxon>Mycosphaerellales</taxon>
        <taxon>Mycosphaerellaceae</taxon>
        <taxon>Pseudocercospora</taxon>
    </lineage>
</organism>
<evidence type="ECO:0000313" key="3">
    <source>
        <dbReference type="EMBL" id="EME78335.1"/>
    </source>
</evidence>
<reference evidence="3 4" key="1">
    <citation type="journal article" date="2012" name="PLoS Pathog.">
        <title>Diverse lifestyles and strategies of plant pathogenesis encoded in the genomes of eighteen Dothideomycetes fungi.</title>
        <authorList>
            <person name="Ohm R.A."/>
            <person name="Feau N."/>
            <person name="Henrissat B."/>
            <person name="Schoch C.L."/>
            <person name="Horwitz B.A."/>
            <person name="Barry K.W."/>
            <person name="Condon B.J."/>
            <person name="Copeland A.C."/>
            <person name="Dhillon B."/>
            <person name="Glaser F."/>
            <person name="Hesse C.N."/>
            <person name="Kosti I."/>
            <person name="LaButti K."/>
            <person name="Lindquist E.A."/>
            <person name="Lucas S."/>
            <person name="Salamov A.A."/>
            <person name="Bradshaw R.E."/>
            <person name="Ciuffetti L."/>
            <person name="Hamelin R.C."/>
            <person name="Kema G.H.J."/>
            <person name="Lawrence C."/>
            <person name="Scott J.A."/>
            <person name="Spatafora J.W."/>
            <person name="Turgeon B.G."/>
            <person name="de Wit P.J.G.M."/>
            <person name="Zhong S."/>
            <person name="Goodwin S.B."/>
            <person name="Grigoriev I.V."/>
        </authorList>
    </citation>
    <scope>NUCLEOTIDE SEQUENCE [LARGE SCALE GENOMIC DNA]</scope>
    <source>
        <strain evidence="3 4">CIRAD86</strain>
    </source>
</reference>
<proteinExistence type="predicted"/>
<gene>
    <name evidence="3" type="ORF">MYCFIDRAFT_80758</name>
</gene>
<dbReference type="PANTHER" id="PTHR21220">
    <property type="entry name" value="DNA-DEPENDENT METALLOPROTEASE SPRTN"/>
    <property type="match status" value="1"/>
</dbReference>